<comment type="similarity">
    <text evidence="1">Belongs to the metallo-dependent hydrolases superfamily. Hydantoinase/dihydropyrimidinase family.</text>
</comment>
<dbReference type="GO" id="GO:0006208">
    <property type="term" value="P:pyrimidine nucleobase catabolic process"/>
    <property type="evidence" value="ECO:0007669"/>
    <property type="project" value="TreeGrafter"/>
</dbReference>
<dbReference type="Gene3D" id="2.30.40.10">
    <property type="entry name" value="Urease, subunit C, domain 1"/>
    <property type="match status" value="1"/>
</dbReference>
<dbReference type="InterPro" id="IPR032466">
    <property type="entry name" value="Metal_Hydrolase"/>
</dbReference>
<dbReference type="SUPFAM" id="SSF51338">
    <property type="entry name" value="Composite domain of metallo-dependent hydrolases"/>
    <property type="match status" value="1"/>
</dbReference>
<accession>A0A1B0DAA0</accession>
<organism evidence="3 4">
    <name type="scientific">Phlebotomus papatasi</name>
    <name type="common">Sandfly</name>
    <dbReference type="NCBI Taxonomy" id="29031"/>
    <lineage>
        <taxon>Eukaryota</taxon>
        <taxon>Metazoa</taxon>
        <taxon>Ecdysozoa</taxon>
        <taxon>Arthropoda</taxon>
        <taxon>Hexapoda</taxon>
        <taxon>Insecta</taxon>
        <taxon>Pterygota</taxon>
        <taxon>Neoptera</taxon>
        <taxon>Endopterygota</taxon>
        <taxon>Diptera</taxon>
        <taxon>Nematocera</taxon>
        <taxon>Psychodoidea</taxon>
        <taxon>Psychodidae</taxon>
        <taxon>Phlebotomus</taxon>
        <taxon>Phlebotomus</taxon>
    </lineage>
</organism>
<feature type="compositionally biased region" description="Basic and acidic residues" evidence="2">
    <location>
        <begin position="433"/>
        <end position="445"/>
    </location>
</feature>
<dbReference type="EMBL" id="AJVK01028941">
    <property type="status" value="NOT_ANNOTATED_CDS"/>
    <property type="molecule type" value="Genomic_DNA"/>
</dbReference>
<dbReference type="FunFam" id="3.20.20.140:FF:000076">
    <property type="entry name" value="Dihydropyrimidinase like 2"/>
    <property type="match status" value="1"/>
</dbReference>
<name>A0A1B0DAA0_PHLPP</name>
<protein>
    <submittedName>
        <fullName evidence="3">Uncharacterized protein</fullName>
    </submittedName>
</protein>
<dbReference type="InterPro" id="IPR011059">
    <property type="entry name" value="Metal-dep_hydrolase_composite"/>
</dbReference>
<dbReference type="EMBL" id="AJVK01028942">
    <property type="status" value="NOT_ANNOTATED_CDS"/>
    <property type="molecule type" value="Genomic_DNA"/>
</dbReference>
<evidence type="ECO:0000313" key="4">
    <source>
        <dbReference type="Proteomes" id="UP000092462"/>
    </source>
</evidence>
<evidence type="ECO:0000256" key="1">
    <source>
        <dbReference type="ARBA" id="ARBA00008829"/>
    </source>
</evidence>
<dbReference type="FunFam" id="3.20.20.140:FF:000174">
    <property type="entry name" value="Dihydropyrimidinase-related protein 2"/>
    <property type="match status" value="1"/>
</dbReference>
<feature type="region of interest" description="Disordered" evidence="2">
    <location>
        <begin position="420"/>
        <end position="461"/>
    </location>
</feature>
<dbReference type="SUPFAM" id="SSF51556">
    <property type="entry name" value="Metallo-dependent hydrolases"/>
    <property type="match status" value="2"/>
</dbReference>
<reference evidence="3" key="1">
    <citation type="submission" date="2022-08" db="UniProtKB">
        <authorList>
            <consortium name="EnsemblMetazoa"/>
        </authorList>
    </citation>
    <scope>IDENTIFICATION</scope>
    <source>
        <strain evidence="3">Israel</strain>
    </source>
</reference>
<dbReference type="GO" id="GO:0005829">
    <property type="term" value="C:cytosol"/>
    <property type="evidence" value="ECO:0007669"/>
    <property type="project" value="TreeGrafter"/>
</dbReference>
<dbReference type="InterPro" id="IPR050378">
    <property type="entry name" value="Metallo-dep_Hydrolases_sf"/>
</dbReference>
<evidence type="ECO:0000256" key="2">
    <source>
        <dbReference type="SAM" id="MobiDB-lite"/>
    </source>
</evidence>
<dbReference type="GO" id="GO:0004157">
    <property type="term" value="F:dihydropyrimidinase activity"/>
    <property type="evidence" value="ECO:0007669"/>
    <property type="project" value="TreeGrafter"/>
</dbReference>
<dbReference type="PANTHER" id="PTHR11647">
    <property type="entry name" value="HYDRANTOINASE/DIHYDROPYRIMIDINASE FAMILY MEMBER"/>
    <property type="match status" value="1"/>
</dbReference>
<dbReference type="Proteomes" id="UP000092462">
    <property type="component" value="Unassembled WGS sequence"/>
</dbReference>
<dbReference type="EMBL" id="AJVK01028940">
    <property type="status" value="NOT_ANNOTATED_CDS"/>
    <property type="molecule type" value="Genomic_DNA"/>
</dbReference>
<evidence type="ECO:0000313" key="3">
    <source>
        <dbReference type="EnsemblMetazoa" id="PPAI004605-PA"/>
    </source>
</evidence>
<dbReference type="AlphaFoldDB" id="A0A1B0DAA0"/>
<dbReference type="EnsemblMetazoa" id="PPAI004605-RA">
    <property type="protein sequence ID" value="PPAI004605-PA"/>
    <property type="gene ID" value="PPAI004605"/>
</dbReference>
<dbReference type="PANTHER" id="PTHR11647:SF1">
    <property type="entry name" value="COLLAPSIN RESPONSE MEDIATOR PROTEIN"/>
    <property type="match status" value="1"/>
</dbReference>
<dbReference type="VEuPathDB" id="VectorBase:PPAPM1_008867"/>
<dbReference type="VEuPathDB" id="VectorBase:PPAI004605"/>
<sequence>GESLLEAYDRWRSWADPKVCCDYGLHVGVTWWAPSVAEEMRILCEERGVNSFKVFMAYKGLYQLTDSELYEVFEVCRELGAVAQVHAENGDIIAKNVQKLLVSGVTGPEGHELSRQEEVEAEATYRACVIAHQCPLYVVHVMSKTAGSEVARARARYGNVGIYGETLAATLGTDGRNYQHQCFHHAAGHVLSPPLRPDPTTPEYMMKLLAHKLAAESICRARRQGVTVFGETLARSVGVSLHGLKPASLLYYATCPPIRQDPETPRQLMRHLASDDLQTTGSDNCTFNKEQKELGKGDFTKIPNGVNGVEDRMSVVWEKGVHLGLLDPRLPEVVIVRGKVCVDEGNLRVAEGQGSFVDTPIRPPYVYDALAGKKTEDACNGVKKLDITQNLEIEIPDHSNDQPLSSRDAFMLSGQSMSLPGESVACTPSGRAPRQEEDLDTEHRTCIRVRNPPGGKSSGFW</sequence>
<dbReference type="Gene3D" id="3.20.20.140">
    <property type="entry name" value="Metal-dependent hydrolases"/>
    <property type="match status" value="2"/>
</dbReference>
<keyword evidence="4" id="KW-1185">Reference proteome</keyword>
<proteinExistence type="inferred from homology"/>